<comment type="caution">
    <text evidence="2">The sequence shown here is derived from an EMBL/GenBank/DDBJ whole genome shotgun (WGS) entry which is preliminary data.</text>
</comment>
<accession>A0ABQ4XS81</accession>
<feature type="region of interest" description="Disordered" evidence="1">
    <location>
        <begin position="1"/>
        <end position="93"/>
    </location>
</feature>
<feature type="compositionally biased region" description="Low complexity" evidence="1">
    <location>
        <begin position="31"/>
        <end position="46"/>
    </location>
</feature>
<evidence type="ECO:0000313" key="2">
    <source>
        <dbReference type="EMBL" id="GJS68036.1"/>
    </source>
</evidence>
<protein>
    <submittedName>
        <fullName evidence="2">Uncharacterized protein</fullName>
    </submittedName>
</protein>
<reference evidence="2" key="1">
    <citation type="journal article" date="2022" name="Int. J. Mol. Sci.">
        <title>Draft Genome of Tanacetum Coccineum: Genomic Comparison of Closely Related Tanacetum-Family Plants.</title>
        <authorList>
            <person name="Yamashiro T."/>
            <person name="Shiraishi A."/>
            <person name="Nakayama K."/>
            <person name="Satake H."/>
        </authorList>
    </citation>
    <scope>NUCLEOTIDE SEQUENCE</scope>
</reference>
<feature type="compositionally biased region" description="Polar residues" evidence="1">
    <location>
        <begin position="1"/>
        <end position="10"/>
    </location>
</feature>
<name>A0ABQ4XS81_9ASTR</name>
<gene>
    <name evidence="2" type="ORF">Tco_0682601</name>
</gene>
<evidence type="ECO:0000256" key="1">
    <source>
        <dbReference type="SAM" id="MobiDB-lite"/>
    </source>
</evidence>
<dbReference type="EMBL" id="BQNB010009762">
    <property type="protein sequence ID" value="GJS68036.1"/>
    <property type="molecule type" value="Genomic_DNA"/>
</dbReference>
<organism evidence="2 3">
    <name type="scientific">Tanacetum coccineum</name>
    <dbReference type="NCBI Taxonomy" id="301880"/>
    <lineage>
        <taxon>Eukaryota</taxon>
        <taxon>Viridiplantae</taxon>
        <taxon>Streptophyta</taxon>
        <taxon>Embryophyta</taxon>
        <taxon>Tracheophyta</taxon>
        <taxon>Spermatophyta</taxon>
        <taxon>Magnoliopsida</taxon>
        <taxon>eudicotyledons</taxon>
        <taxon>Gunneridae</taxon>
        <taxon>Pentapetalae</taxon>
        <taxon>asterids</taxon>
        <taxon>campanulids</taxon>
        <taxon>Asterales</taxon>
        <taxon>Asteraceae</taxon>
        <taxon>Asteroideae</taxon>
        <taxon>Anthemideae</taxon>
        <taxon>Anthemidinae</taxon>
        <taxon>Tanacetum</taxon>
    </lineage>
</organism>
<evidence type="ECO:0000313" key="3">
    <source>
        <dbReference type="Proteomes" id="UP001151760"/>
    </source>
</evidence>
<keyword evidence="3" id="KW-1185">Reference proteome</keyword>
<sequence>MPPSSSSSTRNHCHPTAVSPRQTTPSPRHPTPLTTTEPPSPSSAVTADATTFISPPQLTPTATPYTPHHHHHQRPPTAAAALQSIPPPSPQQTDICHVDVRCGGLWFGTPVKGRNTMWHDMICPVVISIGVMSLVQQ</sequence>
<dbReference type="Proteomes" id="UP001151760">
    <property type="component" value="Unassembled WGS sequence"/>
</dbReference>
<reference evidence="2" key="2">
    <citation type="submission" date="2022-01" db="EMBL/GenBank/DDBJ databases">
        <authorList>
            <person name="Yamashiro T."/>
            <person name="Shiraishi A."/>
            <person name="Satake H."/>
            <person name="Nakayama K."/>
        </authorList>
    </citation>
    <scope>NUCLEOTIDE SEQUENCE</scope>
</reference>
<proteinExistence type="predicted"/>